<dbReference type="GeneTree" id="ENSGT00390000000903"/>
<dbReference type="STRING" id="51511.ENSCSAVP00000019343"/>
<dbReference type="Pfam" id="PF07956">
    <property type="entry name" value="DUF1690"/>
    <property type="match status" value="1"/>
</dbReference>
<evidence type="ECO:0000256" key="1">
    <source>
        <dbReference type="SAM" id="Coils"/>
    </source>
</evidence>
<name>H2ZP27_CIOSA</name>
<keyword evidence="1" id="KW-0175">Coiled coil</keyword>
<dbReference type="GO" id="GO:0007007">
    <property type="term" value="P:inner mitochondrial membrane organization"/>
    <property type="evidence" value="ECO:0007669"/>
    <property type="project" value="TreeGrafter"/>
</dbReference>
<dbReference type="PANTHER" id="PTHR21588:SF18">
    <property type="entry name" value="MICOS COMPLEX SUBUNIT MIC19"/>
    <property type="match status" value="1"/>
</dbReference>
<evidence type="ECO:0008006" key="5">
    <source>
        <dbReference type="Google" id="ProtNLM"/>
    </source>
</evidence>
<dbReference type="eggNOG" id="KOG4083">
    <property type="taxonomic scope" value="Eukaryota"/>
</dbReference>
<evidence type="ECO:0000313" key="4">
    <source>
        <dbReference type="Proteomes" id="UP000007875"/>
    </source>
</evidence>
<feature type="region of interest" description="Disordered" evidence="2">
    <location>
        <begin position="30"/>
        <end position="63"/>
    </location>
</feature>
<protein>
    <recommendedName>
        <fullName evidence="5">CHCH domain-containing protein</fullName>
    </recommendedName>
</protein>
<dbReference type="HOGENOM" id="CLU_1531997_0_0_1"/>
<dbReference type="PANTHER" id="PTHR21588">
    <property type="entry name" value="COILED-COIL-HELIX-COILED-COIL-HELIX DOMAIN CONTAINING 6"/>
    <property type="match status" value="1"/>
</dbReference>
<reference evidence="3" key="2">
    <citation type="submission" date="2025-08" db="UniProtKB">
        <authorList>
            <consortium name="Ensembl"/>
        </authorList>
    </citation>
    <scope>IDENTIFICATION</scope>
</reference>
<keyword evidence="4" id="KW-1185">Reference proteome</keyword>
<accession>H2ZP27</accession>
<proteinExistence type="predicted"/>
<reference evidence="4" key="1">
    <citation type="submission" date="2003-08" db="EMBL/GenBank/DDBJ databases">
        <authorList>
            <person name="Birren B."/>
            <person name="Nusbaum C."/>
            <person name="Abebe A."/>
            <person name="Abouelleil A."/>
            <person name="Adekoya E."/>
            <person name="Ait-zahra M."/>
            <person name="Allen N."/>
            <person name="Allen T."/>
            <person name="An P."/>
            <person name="Anderson M."/>
            <person name="Anderson S."/>
            <person name="Arachchi H."/>
            <person name="Armbruster J."/>
            <person name="Bachantsang P."/>
            <person name="Baldwin J."/>
            <person name="Barry A."/>
            <person name="Bayul T."/>
            <person name="Blitshsteyn B."/>
            <person name="Bloom T."/>
            <person name="Blye J."/>
            <person name="Boguslavskiy L."/>
            <person name="Borowsky M."/>
            <person name="Boukhgalter B."/>
            <person name="Brunache A."/>
            <person name="Butler J."/>
            <person name="Calixte N."/>
            <person name="Calvo S."/>
            <person name="Camarata J."/>
            <person name="Campo K."/>
            <person name="Chang J."/>
            <person name="Cheshatsang Y."/>
            <person name="Citroen M."/>
            <person name="Collymore A."/>
            <person name="Considine T."/>
            <person name="Cook A."/>
            <person name="Cooke P."/>
            <person name="Corum B."/>
            <person name="Cuomo C."/>
            <person name="David R."/>
            <person name="Dawoe T."/>
            <person name="Degray S."/>
            <person name="Dodge S."/>
            <person name="Dooley K."/>
            <person name="Dorje P."/>
            <person name="Dorjee K."/>
            <person name="Dorris L."/>
            <person name="Duffey N."/>
            <person name="Dupes A."/>
            <person name="Elkins T."/>
            <person name="Engels R."/>
            <person name="Erickson J."/>
            <person name="Farina A."/>
            <person name="Faro S."/>
            <person name="Ferreira P."/>
            <person name="Fischer H."/>
            <person name="Fitzgerald M."/>
            <person name="Foley K."/>
            <person name="Gage D."/>
            <person name="Galagan J."/>
            <person name="Gearin G."/>
            <person name="Gnerre S."/>
            <person name="Gnirke A."/>
            <person name="Goyette A."/>
            <person name="Graham J."/>
            <person name="Grandbois E."/>
            <person name="Gyaltsen K."/>
            <person name="Hafez N."/>
            <person name="Hagopian D."/>
            <person name="Hagos B."/>
            <person name="Hall J."/>
            <person name="Hatcher B."/>
            <person name="Heller A."/>
            <person name="Higgins H."/>
            <person name="Honan T."/>
            <person name="Horn A."/>
            <person name="Houde N."/>
            <person name="Hughes L."/>
            <person name="Hulme W."/>
            <person name="Husby E."/>
            <person name="Iliev I."/>
            <person name="Jaffe D."/>
            <person name="Jones C."/>
            <person name="Kamal M."/>
            <person name="Kamat A."/>
            <person name="Kamvysselis M."/>
            <person name="Karlsson E."/>
            <person name="Kells C."/>
            <person name="Kieu A."/>
            <person name="Kisner P."/>
            <person name="Kodira C."/>
            <person name="Kulbokas E."/>
            <person name="Labutti K."/>
            <person name="Lama D."/>
            <person name="Landers T."/>
            <person name="Leger J."/>
            <person name="Levine S."/>
            <person name="Lewis D."/>
            <person name="Lewis T."/>
            <person name="Lindblad-toh K."/>
            <person name="Liu X."/>
            <person name="Lokyitsang T."/>
            <person name="Lokyitsang Y."/>
            <person name="Lucien O."/>
            <person name="Lui A."/>
            <person name="Ma L.J."/>
            <person name="Mabbitt R."/>
            <person name="Macdonald J."/>
            <person name="Maclean C."/>
            <person name="Major J."/>
            <person name="Manning J."/>
            <person name="Marabella R."/>
            <person name="Maru K."/>
            <person name="Matthews C."/>
            <person name="Mauceli E."/>
            <person name="Mccarthy M."/>
            <person name="Mcdonough S."/>
            <person name="Mcghee T."/>
            <person name="Meldrim J."/>
            <person name="Meneus L."/>
            <person name="Mesirov J."/>
            <person name="Mihalev A."/>
            <person name="Mihova T."/>
            <person name="Mikkelsen T."/>
            <person name="Mlenga V."/>
            <person name="Moru K."/>
            <person name="Mozes J."/>
            <person name="Mulrain L."/>
            <person name="Munson G."/>
            <person name="Naylor J."/>
            <person name="Newes C."/>
            <person name="Nguyen C."/>
            <person name="Nguyen N."/>
            <person name="Nguyen T."/>
            <person name="Nicol R."/>
            <person name="Nielsen C."/>
            <person name="Nizzari M."/>
            <person name="Norbu C."/>
            <person name="Norbu N."/>
            <person name="O'donnell P."/>
            <person name="Okoawo O."/>
            <person name="O'leary S."/>
            <person name="Omotosho B."/>
            <person name="O'neill K."/>
            <person name="Osman S."/>
            <person name="Parker S."/>
            <person name="Perrin D."/>
            <person name="Phunkhang P."/>
            <person name="Piqani B."/>
            <person name="Purcell S."/>
            <person name="Rachupka T."/>
            <person name="Ramasamy U."/>
            <person name="Rameau R."/>
            <person name="Ray V."/>
            <person name="Raymond C."/>
            <person name="Retta R."/>
            <person name="Richardson S."/>
            <person name="Rise C."/>
            <person name="Rodriguez J."/>
            <person name="Rogers J."/>
            <person name="Rogov P."/>
            <person name="Rutman M."/>
            <person name="Schupbach R."/>
            <person name="Seaman C."/>
            <person name="Settipalli S."/>
            <person name="Sharpe T."/>
            <person name="Sheridan J."/>
            <person name="Sherpa N."/>
            <person name="Shi J."/>
            <person name="Smirnov S."/>
            <person name="Smith C."/>
            <person name="Sougnez C."/>
            <person name="Spencer B."/>
            <person name="Stalker J."/>
            <person name="Stange-thomann N."/>
            <person name="Stavropoulos S."/>
            <person name="Stetson K."/>
            <person name="Stone C."/>
            <person name="Stone S."/>
            <person name="Stubbs M."/>
            <person name="Talamas J."/>
            <person name="Tchuinga P."/>
            <person name="Tenzing P."/>
            <person name="Tesfaye S."/>
            <person name="Theodore J."/>
            <person name="Thoulutsang Y."/>
            <person name="Topham K."/>
            <person name="Towey S."/>
            <person name="Tsamla T."/>
            <person name="Tsomo N."/>
            <person name="Vallee D."/>
            <person name="Vassiliev H."/>
            <person name="Venkataraman V."/>
            <person name="Vinson J."/>
            <person name="Vo A."/>
            <person name="Wade C."/>
            <person name="Wang S."/>
            <person name="Wangchuk T."/>
            <person name="Wangdi T."/>
            <person name="Whittaker C."/>
            <person name="Wilkinson J."/>
            <person name="Wu Y."/>
            <person name="Wyman D."/>
            <person name="Yadav S."/>
            <person name="Yang S."/>
            <person name="Yang X."/>
            <person name="Yeager S."/>
            <person name="Yee E."/>
            <person name="Young G."/>
            <person name="Zainoun J."/>
            <person name="Zembeck L."/>
            <person name="Zimmer A."/>
            <person name="Zody M."/>
            <person name="Lander E."/>
        </authorList>
    </citation>
    <scope>NUCLEOTIDE SEQUENCE [LARGE SCALE GENOMIC DNA]</scope>
</reference>
<organism evidence="3 4">
    <name type="scientific">Ciona savignyi</name>
    <name type="common">Pacific transparent sea squirt</name>
    <dbReference type="NCBI Taxonomy" id="51511"/>
    <lineage>
        <taxon>Eukaryota</taxon>
        <taxon>Metazoa</taxon>
        <taxon>Chordata</taxon>
        <taxon>Tunicata</taxon>
        <taxon>Ascidiacea</taxon>
        <taxon>Phlebobranchia</taxon>
        <taxon>Cionidae</taxon>
        <taxon>Ciona</taxon>
    </lineage>
</organism>
<dbReference type="GO" id="GO:0061617">
    <property type="term" value="C:MICOS complex"/>
    <property type="evidence" value="ECO:0007669"/>
    <property type="project" value="TreeGrafter"/>
</dbReference>
<evidence type="ECO:0000313" key="3">
    <source>
        <dbReference type="Ensembl" id="ENSCSAVP00000019343.1"/>
    </source>
</evidence>
<dbReference type="InParanoid" id="H2ZP27"/>
<sequence>MGNSDSHEVTFEKQEGKFVQTADGIKLSPALIQKLADGDDQSNKKQNENPPNDRSSEESARLAQECQILLDEREKQMASLAQKYQEDLENERQKHQQFYDLSIEEFEKSAKAVEKKFKKPNSEPVCKSFQDELVECYKNNPGRPLDCSEHLASFKRCVNIAKESVLSSRVEPEGA</sequence>
<dbReference type="OMA" id="KLAHECQ"/>
<dbReference type="InterPro" id="IPR052632">
    <property type="entry name" value="MICOS_subunit_Mic19"/>
</dbReference>
<dbReference type="AlphaFoldDB" id="H2ZP27"/>
<dbReference type="Proteomes" id="UP000007875">
    <property type="component" value="Unassembled WGS sequence"/>
</dbReference>
<dbReference type="InterPro" id="IPR012471">
    <property type="entry name" value="DUF1690"/>
</dbReference>
<evidence type="ECO:0000256" key="2">
    <source>
        <dbReference type="SAM" id="MobiDB-lite"/>
    </source>
</evidence>
<reference evidence="3" key="3">
    <citation type="submission" date="2025-09" db="UniProtKB">
        <authorList>
            <consortium name="Ensembl"/>
        </authorList>
    </citation>
    <scope>IDENTIFICATION</scope>
</reference>
<dbReference type="Ensembl" id="ENSCSAVT00000019551.1">
    <property type="protein sequence ID" value="ENSCSAVP00000019343.1"/>
    <property type="gene ID" value="ENSCSAVG00000011354.1"/>
</dbReference>
<feature type="coiled-coil region" evidence="1">
    <location>
        <begin position="70"/>
        <end position="101"/>
    </location>
</feature>